<feature type="domain" description="VOC" evidence="2">
    <location>
        <begin position="8"/>
        <end position="135"/>
    </location>
</feature>
<evidence type="ECO:0000313" key="4">
    <source>
        <dbReference type="Proteomes" id="UP000193986"/>
    </source>
</evidence>
<keyword evidence="4" id="KW-1185">Reference proteome</keyword>
<dbReference type="OrthoDB" id="5371818at2759"/>
<proteinExistence type="inferred from homology"/>
<dbReference type="Proteomes" id="UP000193986">
    <property type="component" value="Unassembled WGS sequence"/>
</dbReference>
<dbReference type="EMBL" id="MCFC01000049">
    <property type="protein sequence ID" value="ORY26230.1"/>
    <property type="molecule type" value="Genomic_DNA"/>
</dbReference>
<dbReference type="InterPro" id="IPR037523">
    <property type="entry name" value="VOC_core"/>
</dbReference>
<dbReference type="PANTHER" id="PTHR21366:SF14">
    <property type="entry name" value="GLYOXALASE DOMAIN-CONTAINING PROTEIN 5"/>
    <property type="match status" value="1"/>
</dbReference>
<gene>
    <name evidence="3" type="ORF">BCR39DRAFT_260515</name>
</gene>
<accession>A0A1Y2AVB6</accession>
<keyword evidence="3" id="KW-0223">Dioxygenase</keyword>
<sequence length="136" mass="15167">MSICTVKSLDHLVLTVASISRTVSFYTSLGMRHETFTPPSSPDTTRQSLKFGDQKINLHERGKEFEPKAGNVMPGSGDLCFLVNEPVETVKQRLEEKGLRVLEGGEVVERTGARGRIRSVYVRDPDDNLVELSNYV</sequence>
<evidence type="ECO:0000313" key="3">
    <source>
        <dbReference type="EMBL" id="ORY26230.1"/>
    </source>
</evidence>
<evidence type="ECO:0000259" key="2">
    <source>
        <dbReference type="PROSITE" id="PS51819"/>
    </source>
</evidence>
<dbReference type="InterPro" id="IPR050383">
    <property type="entry name" value="GlyoxalaseI/FosfomycinResist"/>
</dbReference>
<dbReference type="PROSITE" id="PS51819">
    <property type="entry name" value="VOC"/>
    <property type="match status" value="1"/>
</dbReference>
<comment type="caution">
    <text evidence="3">The sequence shown here is derived from an EMBL/GenBank/DDBJ whole genome shotgun (WGS) entry which is preliminary data.</text>
</comment>
<dbReference type="InterPro" id="IPR004360">
    <property type="entry name" value="Glyas_Fos-R_dOase_dom"/>
</dbReference>
<protein>
    <submittedName>
        <fullName evidence="3">Glyoxalase/Bleomycin resistance protein/Dihydroxybiphenyl dioxygenase</fullName>
    </submittedName>
</protein>
<dbReference type="GO" id="GO:0051213">
    <property type="term" value="F:dioxygenase activity"/>
    <property type="evidence" value="ECO:0007669"/>
    <property type="project" value="UniProtKB-KW"/>
</dbReference>
<dbReference type="InterPro" id="IPR029068">
    <property type="entry name" value="Glyas_Bleomycin-R_OHBP_Dase"/>
</dbReference>
<dbReference type="PANTHER" id="PTHR21366">
    <property type="entry name" value="GLYOXALASE FAMILY PROTEIN"/>
    <property type="match status" value="1"/>
</dbReference>
<dbReference type="SUPFAM" id="SSF54593">
    <property type="entry name" value="Glyoxalase/Bleomycin resistance protein/Dihydroxybiphenyl dioxygenase"/>
    <property type="match status" value="1"/>
</dbReference>
<evidence type="ECO:0000256" key="1">
    <source>
        <dbReference type="ARBA" id="ARBA00010363"/>
    </source>
</evidence>
<name>A0A1Y2AVB6_9TREE</name>
<dbReference type="InParanoid" id="A0A1Y2AVB6"/>
<dbReference type="AlphaFoldDB" id="A0A1Y2AVB6"/>
<organism evidence="3 4">
    <name type="scientific">Naematelia encephala</name>
    <dbReference type="NCBI Taxonomy" id="71784"/>
    <lineage>
        <taxon>Eukaryota</taxon>
        <taxon>Fungi</taxon>
        <taxon>Dikarya</taxon>
        <taxon>Basidiomycota</taxon>
        <taxon>Agaricomycotina</taxon>
        <taxon>Tremellomycetes</taxon>
        <taxon>Tremellales</taxon>
        <taxon>Naemateliaceae</taxon>
        <taxon>Naematelia</taxon>
    </lineage>
</organism>
<keyword evidence="3" id="KW-0560">Oxidoreductase</keyword>
<reference evidence="3 4" key="1">
    <citation type="submission" date="2016-07" db="EMBL/GenBank/DDBJ databases">
        <title>Pervasive Adenine N6-methylation of Active Genes in Fungi.</title>
        <authorList>
            <consortium name="DOE Joint Genome Institute"/>
            <person name="Mondo S.J."/>
            <person name="Dannebaum R.O."/>
            <person name="Kuo R.C."/>
            <person name="Labutti K."/>
            <person name="Haridas S."/>
            <person name="Kuo A."/>
            <person name="Salamov A."/>
            <person name="Ahrendt S.R."/>
            <person name="Lipzen A."/>
            <person name="Sullivan W."/>
            <person name="Andreopoulos W.B."/>
            <person name="Clum A."/>
            <person name="Lindquist E."/>
            <person name="Daum C."/>
            <person name="Ramamoorthy G.K."/>
            <person name="Gryganskyi A."/>
            <person name="Culley D."/>
            <person name="Magnuson J.K."/>
            <person name="James T.Y."/>
            <person name="O'Malley M.A."/>
            <person name="Stajich J.E."/>
            <person name="Spatafora J.W."/>
            <person name="Visel A."/>
            <person name="Grigoriev I.V."/>
        </authorList>
    </citation>
    <scope>NUCLEOTIDE SEQUENCE [LARGE SCALE GENOMIC DNA]</scope>
    <source>
        <strain evidence="3 4">68-887.2</strain>
    </source>
</reference>
<comment type="similarity">
    <text evidence="1">Belongs to the glyoxalase I family.</text>
</comment>
<dbReference type="CDD" id="cd07253">
    <property type="entry name" value="GLOD5"/>
    <property type="match status" value="1"/>
</dbReference>
<dbReference type="Pfam" id="PF00903">
    <property type="entry name" value="Glyoxalase"/>
    <property type="match status" value="1"/>
</dbReference>
<dbReference type="STRING" id="71784.A0A1Y2AVB6"/>
<dbReference type="Gene3D" id="3.10.180.10">
    <property type="entry name" value="2,3-Dihydroxybiphenyl 1,2-Dioxygenase, domain 1"/>
    <property type="match status" value="1"/>
</dbReference>